<sequence>MGTTRVGTRIDYSEILLNIDDSGLRALNLRGRGRNQLTSSKYRSNLCGGLTTAIRYPITSTFKGLAEDENRKVVLFNRNLTRFPRGKLLLISVYELRHDANRARVVKFRQLHRSGVLLSCLLRRANRGHPRAGFFRVCRAVRCGVQVQAVLRPAGSSPIELTNKNRPSGCCCRVTATRVCACETAAAEEVMARTLSVMRSRLTRFICKHTRILYTSRARCITIVSCGNQRADAAGIAAIRMIDRSIGRSDGDQSPEQYVITYV</sequence>
<evidence type="ECO:0000313" key="1">
    <source>
        <dbReference type="EMBL" id="KAF0770231.1"/>
    </source>
</evidence>
<dbReference type="AlphaFoldDB" id="A0A6G0ZI62"/>
<reference evidence="1 2" key="1">
    <citation type="submission" date="2019-08" db="EMBL/GenBank/DDBJ databases">
        <title>Whole genome of Aphis craccivora.</title>
        <authorList>
            <person name="Voronova N.V."/>
            <person name="Shulinski R.S."/>
            <person name="Bandarenka Y.V."/>
            <person name="Zhorov D.G."/>
            <person name="Warner D."/>
        </authorList>
    </citation>
    <scope>NUCLEOTIDE SEQUENCE [LARGE SCALE GENOMIC DNA]</scope>
    <source>
        <strain evidence="1">180601</strain>
        <tissue evidence="1">Whole Body</tissue>
    </source>
</reference>
<accession>A0A6G0ZI62</accession>
<organism evidence="1 2">
    <name type="scientific">Aphis craccivora</name>
    <name type="common">Cowpea aphid</name>
    <dbReference type="NCBI Taxonomy" id="307492"/>
    <lineage>
        <taxon>Eukaryota</taxon>
        <taxon>Metazoa</taxon>
        <taxon>Ecdysozoa</taxon>
        <taxon>Arthropoda</taxon>
        <taxon>Hexapoda</taxon>
        <taxon>Insecta</taxon>
        <taxon>Pterygota</taxon>
        <taxon>Neoptera</taxon>
        <taxon>Paraneoptera</taxon>
        <taxon>Hemiptera</taxon>
        <taxon>Sternorrhyncha</taxon>
        <taxon>Aphidomorpha</taxon>
        <taxon>Aphidoidea</taxon>
        <taxon>Aphididae</taxon>
        <taxon>Aphidini</taxon>
        <taxon>Aphis</taxon>
        <taxon>Aphis</taxon>
    </lineage>
</organism>
<protein>
    <submittedName>
        <fullName evidence="1">Uncharacterized protein</fullName>
    </submittedName>
</protein>
<name>A0A6G0ZI62_APHCR</name>
<comment type="caution">
    <text evidence="1">The sequence shown here is derived from an EMBL/GenBank/DDBJ whole genome shotgun (WGS) entry which is preliminary data.</text>
</comment>
<evidence type="ECO:0000313" key="2">
    <source>
        <dbReference type="Proteomes" id="UP000478052"/>
    </source>
</evidence>
<keyword evidence="2" id="KW-1185">Reference proteome</keyword>
<proteinExistence type="predicted"/>
<gene>
    <name evidence="1" type="ORF">FWK35_00018210</name>
</gene>
<dbReference type="Proteomes" id="UP000478052">
    <property type="component" value="Unassembled WGS sequence"/>
</dbReference>
<dbReference type="EMBL" id="VUJU01000463">
    <property type="protein sequence ID" value="KAF0770231.1"/>
    <property type="molecule type" value="Genomic_DNA"/>
</dbReference>